<name>A0A3S5FGM9_9PLAT</name>
<dbReference type="EMBL" id="CAAALY010260524">
    <property type="protein sequence ID" value="VEL39229.1"/>
    <property type="molecule type" value="Genomic_DNA"/>
</dbReference>
<evidence type="ECO:0000313" key="2">
    <source>
        <dbReference type="Proteomes" id="UP000784294"/>
    </source>
</evidence>
<sequence length="70" mass="7821">MTRPRNWGKCTGGRLCKSGSTSCRTGSEKQNKWIGHFQAQAETAPSGQSPFILHKPYGRTRRACIDRGRL</sequence>
<proteinExistence type="predicted"/>
<dbReference type="Proteomes" id="UP000784294">
    <property type="component" value="Unassembled WGS sequence"/>
</dbReference>
<comment type="caution">
    <text evidence="1">The sequence shown here is derived from an EMBL/GenBank/DDBJ whole genome shotgun (WGS) entry which is preliminary data.</text>
</comment>
<organism evidence="1 2">
    <name type="scientific">Protopolystoma xenopodis</name>
    <dbReference type="NCBI Taxonomy" id="117903"/>
    <lineage>
        <taxon>Eukaryota</taxon>
        <taxon>Metazoa</taxon>
        <taxon>Spiralia</taxon>
        <taxon>Lophotrochozoa</taxon>
        <taxon>Platyhelminthes</taxon>
        <taxon>Monogenea</taxon>
        <taxon>Polyopisthocotylea</taxon>
        <taxon>Polystomatidea</taxon>
        <taxon>Polystomatidae</taxon>
        <taxon>Protopolystoma</taxon>
    </lineage>
</organism>
<dbReference type="AlphaFoldDB" id="A0A3S5FGM9"/>
<protein>
    <submittedName>
        <fullName evidence="1">Uncharacterized protein</fullName>
    </submittedName>
</protein>
<reference evidence="1" key="1">
    <citation type="submission" date="2018-11" db="EMBL/GenBank/DDBJ databases">
        <authorList>
            <consortium name="Pathogen Informatics"/>
        </authorList>
    </citation>
    <scope>NUCLEOTIDE SEQUENCE</scope>
</reference>
<gene>
    <name evidence="1" type="ORF">PXEA_LOCUS32669</name>
</gene>
<keyword evidence="2" id="KW-1185">Reference proteome</keyword>
<evidence type="ECO:0000313" key="1">
    <source>
        <dbReference type="EMBL" id="VEL39229.1"/>
    </source>
</evidence>
<accession>A0A3S5FGM9</accession>